<evidence type="ECO:0000313" key="3">
    <source>
        <dbReference type="Proteomes" id="UP000567246"/>
    </source>
</evidence>
<dbReference type="Proteomes" id="UP000567246">
    <property type="component" value="Unassembled WGS sequence"/>
</dbReference>
<name>A0A7W9N1K3_9MICC</name>
<reference evidence="2 3" key="1">
    <citation type="submission" date="2020-08" db="EMBL/GenBank/DDBJ databases">
        <title>Sequencing the genomes of 1000 actinobacteria strains.</title>
        <authorList>
            <person name="Klenk H.-P."/>
        </authorList>
    </citation>
    <scope>NUCLEOTIDE SEQUENCE [LARGE SCALE GENOMIC DNA]</scope>
    <source>
        <strain evidence="2 3">DSM 17945</strain>
    </source>
</reference>
<dbReference type="AlphaFoldDB" id="A0A7W9N1K3"/>
<evidence type="ECO:0000256" key="1">
    <source>
        <dbReference type="SAM" id="MobiDB-lite"/>
    </source>
</evidence>
<keyword evidence="3" id="KW-1185">Reference proteome</keyword>
<protein>
    <submittedName>
        <fullName evidence="2">Uncharacterized protein</fullName>
    </submittedName>
</protein>
<gene>
    <name evidence="2" type="ORF">HDA33_001731</name>
</gene>
<feature type="region of interest" description="Disordered" evidence="1">
    <location>
        <begin position="1"/>
        <end position="27"/>
    </location>
</feature>
<accession>A0A7W9N1K3</accession>
<comment type="caution">
    <text evidence="2">The sequence shown here is derived from an EMBL/GenBank/DDBJ whole genome shotgun (WGS) entry which is preliminary data.</text>
</comment>
<evidence type="ECO:0000313" key="2">
    <source>
        <dbReference type="EMBL" id="MBB5849167.1"/>
    </source>
</evidence>
<dbReference type="EMBL" id="JACHMW010000001">
    <property type="protein sequence ID" value="MBB5849167.1"/>
    <property type="molecule type" value="Genomic_DNA"/>
</dbReference>
<proteinExistence type="predicted"/>
<sequence>MMEMSSRGEKESERIKASHRQEIHRREGIMNIEQMDQIEVVEVAGDETVASFRSDHC</sequence>
<organism evidence="2 3">
    <name type="scientific">Micrococcus endophyticus</name>
    <dbReference type="NCBI Taxonomy" id="455343"/>
    <lineage>
        <taxon>Bacteria</taxon>
        <taxon>Bacillati</taxon>
        <taxon>Actinomycetota</taxon>
        <taxon>Actinomycetes</taxon>
        <taxon>Micrococcales</taxon>
        <taxon>Micrococcaceae</taxon>
        <taxon>Micrococcus</taxon>
    </lineage>
</organism>